<dbReference type="Proteomes" id="UP000184048">
    <property type="component" value="Unassembled WGS sequence"/>
</dbReference>
<accession>A0A1M4YCE8</accession>
<evidence type="ECO:0000256" key="1">
    <source>
        <dbReference type="SAM" id="SignalP"/>
    </source>
</evidence>
<feature type="chain" id="PRO_5012024968" evidence="1">
    <location>
        <begin position="20"/>
        <end position="221"/>
    </location>
</feature>
<feature type="signal peptide" evidence="1">
    <location>
        <begin position="1"/>
        <end position="19"/>
    </location>
</feature>
<evidence type="ECO:0000259" key="2">
    <source>
        <dbReference type="Pfam" id="PF13568"/>
    </source>
</evidence>
<sequence>MKKQILLLASVIISTLAMAQDKPHFGVRGGFSSASMKGDAVNSLQNLLDFTNGAISTTSHSGFFGGGYVNIPLSKELSVEPAMYYTQKGYTMTGKLNIKGADFLGINGKAQLNSQYIDVPVVLKGTMGGLQVFAGPQISYLTKASLHTTAGALGFNVVNSTSDATSQFNRWDMGLTGGIGYQFSNGLNITAAYDHGLSKVDANQNLNSYNRSFKVGLGLNF</sequence>
<evidence type="ECO:0000313" key="3">
    <source>
        <dbReference type="EMBL" id="SHF03222.1"/>
    </source>
</evidence>
<proteinExistence type="predicted"/>
<dbReference type="SUPFAM" id="SSF103515">
    <property type="entry name" value="Autotransporter"/>
    <property type="match status" value="1"/>
</dbReference>
<keyword evidence="1" id="KW-0732">Signal</keyword>
<dbReference type="AlphaFoldDB" id="A0A1M4YCE8"/>
<protein>
    <submittedName>
        <fullName evidence="3">Outer membrane protein beta-barrel domain-containing protein</fullName>
    </submittedName>
</protein>
<dbReference type="OrthoDB" id="947434at2"/>
<evidence type="ECO:0000313" key="4">
    <source>
        <dbReference type="Proteomes" id="UP000184048"/>
    </source>
</evidence>
<dbReference type="Pfam" id="PF13568">
    <property type="entry name" value="OMP_b-brl_2"/>
    <property type="match status" value="1"/>
</dbReference>
<dbReference type="InterPro" id="IPR025665">
    <property type="entry name" value="Beta-barrel_OMP_2"/>
</dbReference>
<name>A0A1M4YCE8_9BACT</name>
<organism evidence="3 4">
    <name type="scientific">Flavisolibacter ginsengisoli DSM 18119</name>
    <dbReference type="NCBI Taxonomy" id="1121884"/>
    <lineage>
        <taxon>Bacteria</taxon>
        <taxon>Pseudomonadati</taxon>
        <taxon>Bacteroidota</taxon>
        <taxon>Chitinophagia</taxon>
        <taxon>Chitinophagales</taxon>
        <taxon>Chitinophagaceae</taxon>
        <taxon>Flavisolibacter</taxon>
    </lineage>
</organism>
<dbReference type="RefSeq" id="WP_072834870.1">
    <property type="nucleotide sequence ID" value="NZ_FQUU01000005.1"/>
</dbReference>
<dbReference type="InterPro" id="IPR036709">
    <property type="entry name" value="Autotransporte_beta_dom_sf"/>
</dbReference>
<dbReference type="STRING" id="1121884.SAMN02745131_01669"/>
<feature type="domain" description="Outer membrane protein beta-barrel" evidence="2">
    <location>
        <begin position="19"/>
        <end position="200"/>
    </location>
</feature>
<gene>
    <name evidence="3" type="ORF">SAMN02745131_01669</name>
</gene>
<keyword evidence="4" id="KW-1185">Reference proteome</keyword>
<reference evidence="3 4" key="1">
    <citation type="submission" date="2016-11" db="EMBL/GenBank/DDBJ databases">
        <authorList>
            <person name="Jaros S."/>
            <person name="Januszkiewicz K."/>
            <person name="Wedrychowicz H."/>
        </authorList>
    </citation>
    <scope>NUCLEOTIDE SEQUENCE [LARGE SCALE GENOMIC DNA]</scope>
    <source>
        <strain evidence="3 4">DSM 18119</strain>
    </source>
</reference>
<dbReference type="EMBL" id="FQUU01000005">
    <property type="protein sequence ID" value="SHF03222.1"/>
    <property type="molecule type" value="Genomic_DNA"/>
</dbReference>